<dbReference type="InterPro" id="IPR036095">
    <property type="entry name" value="PTS_EIIB-like_sf"/>
</dbReference>
<dbReference type="GO" id="GO:0009401">
    <property type="term" value="P:phosphoenolpyruvate-dependent sugar phosphotransferase system"/>
    <property type="evidence" value="ECO:0007669"/>
    <property type="project" value="UniProtKB-KW"/>
</dbReference>
<dbReference type="STRING" id="596151.DesfrDRAFT_0726"/>
<dbReference type="PANTHER" id="PTHR30505">
    <property type="entry name" value="FRUCTOSE-LIKE PERMEASE"/>
    <property type="match status" value="1"/>
</dbReference>
<proteinExistence type="predicted"/>
<evidence type="ECO:0000313" key="17">
    <source>
        <dbReference type="EMBL" id="EFL52620.1"/>
    </source>
</evidence>
<feature type="domain" description="PTS EIIB type-2" evidence="15">
    <location>
        <begin position="128"/>
        <end position="223"/>
    </location>
</feature>
<dbReference type="NCBIfam" id="TIGR01427">
    <property type="entry name" value="PTS_IIC_fructo"/>
    <property type="match status" value="1"/>
</dbReference>
<evidence type="ECO:0000256" key="7">
    <source>
        <dbReference type="ARBA" id="ARBA00022597"/>
    </source>
</evidence>
<feature type="domain" description="PTS EIIB type-2" evidence="15">
    <location>
        <begin position="4"/>
        <end position="99"/>
    </location>
</feature>
<evidence type="ECO:0000256" key="13">
    <source>
        <dbReference type="ARBA" id="ARBA00023136"/>
    </source>
</evidence>
<dbReference type="InterPro" id="IPR050864">
    <property type="entry name" value="Bacterial_PTS_Sugar_Transport"/>
</dbReference>
<dbReference type="GO" id="GO:0022877">
    <property type="term" value="F:protein-N(PI)-phosphohistidine-fructose phosphotransferase system transporter activity"/>
    <property type="evidence" value="ECO:0007669"/>
    <property type="project" value="InterPro"/>
</dbReference>
<keyword evidence="12 14" id="KW-1133">Transmembrane helix</keyword>
<gene>
    <name evidence="17" type="ORF">DesfrDRAFT_0726</name>
</gene>
<comment type="catalytic activity">
    <reaction evidence="1">
        <text>D-fructose(out) + N(pros)-phospho-L-histidyl-[protein] = D-fructose 1-phosphate(in) + L-histidyl-[protein]</text>
        <dbReference type="Rhea" id="RHEA:49252"/>
        <dbReference type="Rhea" id="RHEA-COMP:9745"/>
        <dbReference type="Rhea" id="RHEA-COMP:9746"/>
        <dbReference type="ChEBI" id="CHEBI:29979"/>
        <dbReference type="ChEBI" id="CHEBI:37721"/>
        <dbReference type="ChEBI" id="CHEBI:58674"/>
        <dbReference type="ChEBI" id="CHEBI:64837"/>
        <dbReference type="EC" id="2.7.1.202"/>
    </reaction>
</comment>
<feature type="transmembrane region" description="Helical" evidence="14">
    <location>
        <begin position="378"/>
        <end position="398"/>
    </location>
</feature>
<comment type="subcellular location">
    <subcellularLocation>
        <location evidence="2">Cell inner membrane</location>
        <topology evidence="2">Multi-pass membrane protein</topology>
    </subcellularLocation>
</comment>
<sequence length="588" mass="59473" precursor="true">MKRIVAVTACPTGVAHTIMAAEALKQVGASMGHSVTVETQGAQGARDVLSPEAIAAADAVIIASDIHIDPSRFVGKPIHAVSTGDAIRKTKAVIEAALAESGEPEEAAPPPADAIPHPPIAEAQSVSIVGVTSCPTGIAHTFMAAEALRKAATELGYAVKIETQGSVGAKNVLAPEDIAQADAVVIAADAFVDASRFVGKPLYETTTKAALHDARQVIETALAAPPKTAASSEAAPAEAASGAPRKKASAGPGPYRHLMTGVSYMLPVVVAGGLLIALAFALGGIYVGDQKGTLGWALMQIGGATAFKLYIPVLAGFIAYSIAERPGIAPGLVGGMLAATEGAGFLGGIVAGFLAGYLTRWLNGAIRLPKNLEGLKPVLILPFLSTLVVGLLLVFVIGPPVKAILTALTDWLAGMHQASALIFGLILGGMMAVDMGGPVNKAAYTFGVGLLASNVYAPMAAVMAGGMTPPLALGLAATLFPKRFSPEEHEASKAAMVLGLAFITEGAIPFAARDPFRVIPCAVLGSAVTGALSMVYGVTLMVPHGGAFVLLIPGAVTHVAAYAAAIAIGTAVTVLALYVAKRRIPVAA</sequence>
<keyword evidence="7" id="KW-0762">Sugar transport</keyword>
<protein>
    <recommendedName>
        <fullName evidence="3">protein-N(pi)-phosphohistidine--D-fructose phosphotransferase</fullName>
        <ecNumber evidence="3">2.7.1.202</ecNumber>
    </recommendedName>
</protein>
<accession>E1JSY7</accession>
<dbReference type="AlphaFoldDB" id="E1JSY7"/>
<evidence type="ECO:0000256" key="8">
    <source>
        <dbReference type="ARBA" id="ARBA00022679"/>
    </source>
</evidence>
<dbReference type="NCBIfam" id="TIGR00829">
    <property type="entry name" value="FRU"/>
    <property type="match status" value="2"/>
</dbReference>
<dbReference type="PANTHER" id="PTHR30505:SF0">
    <property type="entry name" value="FRUCTOSE-LIKE PTS SYSTEM EIIBC COMPONENT-RELATED"/>
    <property type="match status" value="1"/>
</dbReference>
<keyword evidence="18" id="KW-1185">Reference proteome</keyword>
<evidence type="ECO:0000256" key="9">
    <source>
        <dbReference type="ARBA" id="ARBA00022683"/>
    </source>
</evidence>
<evidence type="ECO:0000256" key="5">
    <source>
        <dbReference type="ARBA" id="ARBA00022475"/>
    </source>
</evidence>
<keyword evidence="8" id="KW-0808">Transferase</keyword>
<dbReference type="RefSeq" id="WP_005991183.1">
    <property type="nucleotide sequence ID" value="NZ_AECZ01000003.1"/>
</dbReference>
<evidence type="ECO:0000256" key="1">
    <source>
        <dbReference type="ARBA" id="ARBA00001401"/>
    </source>
</evidence>
<dbReference type="CDD" id="cd05569">
    <property type="entry name" value="PTS_IIB_fructose"/>
    <property type="match status" value="2"/>
</dbReference>
<dbReference type="PROSITE" id="PS51099">
    <property type="entry name" value="PTS_EIIB_TYPE_2"/>
    <property type="match status" value="2"/>
</dbReference>
<keyword evidence="10 14" id="KW-0812">Transmembrane</keyword>
<dbReference type="EMBL" id="AECZ01000003">
    <property type="protein sequence ID" value="EFL52620.1"/>
    <property type="molecule type" value="Genomic_DNA"/>
</dbReference>
<comment type="caution">
    <text evidence="17">The sequence shown here is derived from an EMBL/GenBank/DDBJ whole genome shotgun (WGS) entry which is preliminary data.</text>
</comment>
<feature type="transmembrane region" description="Helical" evidence="14">
    <location>
        <begin position="559"/>
        <end position="580"/>
    </location>
</feature>
<feature type="transmembrane region" description="Helical" evidence="14">
    <location>
        <begin position="418"/>
        <end position="436"/>
    </location>
</feature>
<keyword evidence="4" id="KW-0813">Transport</keyword>
<dbReference type="Pfam" id="PF02302">
    <property type="entry name" value="PTS_IIB"/>
    <property type="match status" value="2"/>
</dbReference>
<dbReference type="Pfam" id="PF02378">
    <property type="entry name" value="PTS_EIIC"/>
    <property type="match status" value="1"/>
</dbReference>
<reference evidence="17 18" key="1">
    <citation type="submission" date="2010-08" db="EMBL/GenBank/DDBJ databases">
        <title>The draft genome of Desulfovibrio fructosovorans JJ.</title>
        <authorList>
            <consortium name="US DOE Joint Genome Institute (JGI-PGF)"/>
            <person name="Lucas S."/>
            <person name="Copeland A."/>
            <person name="Lapidus A."/>
            <person name="Cheng J.-F."/>
            <person name="Bruce D."/>
            <person name="Goodwin L."/>
            <person name="Pitluck S."/>
            <person name="Land M.L."/>
            <person name="Hauser L."/>
            <person name="Chang Y.-J."/>
            <person name="Jeffries C."/>
            <person name="Wall J.D."/>
            <person name="Stahl D.A."/>
            <person name="Arkin A.P."/>
            <person name="Dehal P."/>
            <person name="Stolyar S.M."/>
            <person name="Hazen T.C."/>
            <person name="Woyke T.J."/>
        </authorList>
    </citation>
    <scope>NUCLEOTIDE SEQUENCE [LARGE SCALE GENOMIC DNA]</scope>
    <source>
        <strain evidence="17 18">JJ</strain>
    </source>
</reference>
<keyword evidence="6" id="KW-0597">Phosphoprotein</keyword>
<evidence type="ECO:0000259" key="16">
    <source>
        <dbReference type="PROSITE" id="PS51104"/>
    </source>
</evidence>
<keyword evidence="9" id="KW-0598">Phosphotransferase system</keyword>
<dbReference type="GO" id="GO:0090563">
    <property type="term" value="F:protein-phosphocysteine-sugar phosphotransferase activity"/>
    <property type="evidence" value="ECO:0007669"/>
    <property type="project" value="TreeGrafter"/>
</dbReference>
<keyword evidence="13 14" id="KW-0472">Membrane</keyword>
<evidence type="ECO:0000256" key="3">
    <source>
        <dbReference type="ARBA" id="ARBA00012799"/>
    </source>
</evidence>
<dbReference type="InterPro" id="IPR006327">
    <property type="entry name" value="PTS_IIC_fruc"/>
</dbReference>
<dbReference type="GO" id="GO:0005351">
    <property type="term" value="F:carbohydrate:proton symporter activity"/>
    <property type="evidence" value="ECO:0007669"/>
    <property type="project" value="InterPro"/>
</dbReference>
<feature type="transmembrane region" description="Helical" evidence="14">
    <location>
        <begin position="494"/>
        <end position="512"/>
    </location>
</feature>
<dbReference type="InterPro" id="IPR003352">
    <property type="entry name" value="PTS_EIIC"/>
</dbReference>
<dbReference type="GO" id="GO:0005886">
    <property type="term" value="C:plasma membrane"/>
    <property type="evidence" value="ECO:0007669"/>
    <property type="project" value="UniProtKB-SubCell"/>
</dbReference>
<evidence type="ECO:0000256" key="12">
    <source>
        <dbReference type="ARBA" id="ARBA00022989"/>
    </source>
</evidence>
<evidence type="ECO:0000256" key="11">
    <source>
        <dbReference type="ARBA" id="ARBA00022777"/>
    </source>
</evidence>
<evidence type="ECO:0000256" key="10">
    <source>
        <dbReference type="ARBA" id="ARBA00022692"/>
    </source>
</evidence>
<dbReference type="EC" id="2.7.1.202" evidence="3"/>
<feature type="transmembrane region" description="Helical" evidence="14">
    <location>
        <begin position="519"/>
        <end position="539"/>
    </location>
</feature>
<dbReference type="InterPro" id="IPR013011">
    <property type="entry name" value="PTS_EIIB_2"/>
</dbReference>
<evidence type="ECO:0000256" key="14">
    <source>
        <dbReference type="SAM" id="Phobius"/>
    </source>
</evidence>
<evidence type="ECO:0000256" key="4">
    <source>
        <dbReference type="ARBA" id="ARBA00022448"/>
    </source>
</evidence>
<dbReference type="Proteomes" id="UP000006250">
    <property type="component" value="Unassembled WGS sequence"/>
</dbReference>
<dbReference type="InterPro" id="IPR013014">
    <property type="entry name" value="PTS_EIIC_2"/>
</dbReference>
<dbReference type="Gene3D" id="3.40.50.2300">
    <property type="match status" value="2"/>
</dbReference>
<evidence type="ECO:0000256" key="6">
    <source>
        <dbReference type="ARBA" id="ARBA00022553"/>
    </source>
</evidence>
<dbReference type="PROSITE" id="PS51104">
    <property type="entry name" value="PTS_EIIC_TYPE_2"/>
    <property type="match status" value="1"/>
</dbReference>
<dbReference type="GO" id="GO:0016301">
    <property type="term" value="F:kinase activity"/>
    <property type="evidence" value="ECO:0007669"/>
    <property type="project" value="UniProtKB-KW"/>
</dbReference>
<evidence type="ECO:0000313" key="18">
    <source>
        <dbReference type="Proteomes" id="UP000006250"/>
    </source>
</evidence>
<feature type="transmembrane region" description="Helical" evidence="14">
    <location>
        <begin position="332"/>
        <end position="358"/>
    </location>
</feature>
<organism evidence="17 18">
    <name type="scientific">Solidesulfovibrio fructosivorans JJ]</name>
    <dbReference type="NCBI Taxonomy" id="596151"/>
    <lineage>
        <taxon>Bacteria</taxon>
        <taxon>Pseudomonadati</taxon>
        <taxon>Thermodesulfobacteriota</taxon>
        <taxon>Desulfovibrionia</taxon>
        <taxon>Desulfovibrionales</taxon>
        <taxon>Desulfovibrionaceae</taxon>
        <taxon>Solidesulfovibrio</taxon>
    </lineage>
</organism>
<dbReference type="eggNOG" id="COG1299">
    <property type="taxonomic scope" value="Bacteria"/>
</dbReference>
<dbReference type="NCBIfam" id="NF007783">
    <property type="entry name" value="PRK10474.1"/>
    <property type="match status" value="2"/>
</dbReference>
<name>E1JSY7_SOLFR</name>
<dbReference type="SUPFAM" id="SSF52794">
    <property type="entry name" value="PTS system IIB component-like"/>
    <property type="match status" value="2"/>
</dbReference>
<keyword evidence="11" id="KW-0418">Kinase</keyword>
<dbReference type="FunFam" id="3.40.50.2300:FF:000014">
    <property type="entry name" value="PTS system fructose-like transporter subunit IIB"/>
    <property type="match status" value="1"/>
</dbReference>
<feature type="transmembrane region" description="Helical" evidence="14">
    <location>
        <begin position="294"/>
        <end position="320"/>
    </location>
</feature>
<evidence type="ECO:0000259" key="15">
    <source>
        <dbReference type="PROSITE" id="PS51099"/>
    </source>
</evidence>
<feature type="transmembrane region" description="Helical" evidence="14">
    <location>
        <begin position="443"/>
        <end position="464"/>
    </location>
</feature>
<dbReference type="InterPro" id="IPR003501">
    <property type="entry name" value="PTS_EIIB_2/3"/>
</dbReference>
<keyword evidence="5" id="KW-1003">Cell membrane</keyword>
<feature type="transmembrane region" description="Helical" evidence="14">
    <location>
        <begin position="264"/>
        <end position="287"/>
    </location>
</feature>
<dbReference type="eggNOG" id="COG1445">
    <property type="taxonomic scope" value="Bacteria"/>
</dbReference>
<dbReference type="InterPro" id="IPR003353">
    <property type="entry name" value="PTS_IIB_fruc"/>
</dbReference>
<evidence type="ECO:0000256" key="2">
    <source>
        <dbReference type="ARBA" id="ARBA00004429"/>
    </source>
</evidence>
<feature type="domain" description="PTS EIIC type-2" evidence="16">
    <location>
        <begin position="254"/>
        <end position="588"/>
    </location>
</feature>
<dbReference type="OrthoDB" id="9782569at2"/>